<reference evidence="1 2" key="1">
    <citation type="submission" date="2024-04" db="EMBL/GenBank/DDBJ databases">
        <title>Tritrichomonas musculus Genome.</title>
        <authorList>
            <person name="Alves-Ferreira E."/>
            <person name="Grigg M."/>
            <person name="Lorenzi H."/>
            <person name="Galac M."/>
        </authorList>
    </citation>
    <scope>NUCLEOTIDE SEQUENCE [LARGE SCALE GENOMIC DNA]</scope>
    <source>
        <strain evidence="1 2">EAF2021</strain>
    </source>
</reference>
<evidence type="ECO:0008006" key="3">
    <source>
        <dbReference type="Google" id="ProtNLM"/>
    </source>
</evidence>
<sequence>MSTVVFSRLIQPQFSFLFSNYNPSNVKTTMKAHIELDNLQLHPRNMSFFISAFGPFSLTSGTIGHLSIKKSLMSADTTPIRIEVTDLVINLDLNIAPVDFDLSTIPGLAFPAENIEAELDTASIKVNNFKLNINILGKYIIVVYLSNFSLYGTNDHFLISTPADLRQLISQKGLAYNQFFVNVDKICILAHRPNFDELIGQIVDGVPIMGTIVVKKRKNTTFNTSEFDLFTTRDMAISINESLYEALKEIKQVLSISYKMWDFRKHMLQVVNHVPVMLWFVTRISLHFQSITFHLQTKLSTEPNSKPNMRFMFDILMKKGLSISNIFYPDCVYVSRRIVVIPEFEFFINGEDVIKAEKGNKTLSIPKNDNIDRTYLNPKNFFFHSETLINVKDSIEQATLSIPGKATINTDIKNFDLIKEKLINFLEISQVDKEITGTAEWIEFLLPLHGHHQHESKEKDKKLSITLKDANFNIQKDNQHKFALKMNSSQIIGAPEGETDKNSTIIAKTGTIECLIGDLLSNEK</sequence>
<name>A0ABR2H7E6_9EUKA</name>
<organism evidence="1 2">
    <name type="scientific">Tritrichomonas musculus</name>
    <dbReference type="NCBI Taxonomy" id="1915356"/>
    <lineage>
        <taxon>Eukaryota</taxon>
        <taxon>Metamonada</taxon>
        <taxon>Parabasalia</taxon>
        <taxon>Tritrichomonadida</taxon>
        <taxon>Tritrichomonadidae</taxon>
        <taxon>Tritrichomonas</taxon>
    </lineage>
</organism>
<evidence type="ECO:0000313" key="2">
    <source>
        <dbReference type="Proteomes" id="UP001470230"/>
    </source>
</evidence>
<protein>
    <recommendedName>
        <fullName evidence="3">Lipid-binding serum glycoprotein C-terminal domain-containing protein</fullName>
    </recommendedName>
</protein>
<evidence type="ECO:0000313" key="1">
    <source>
        <dbReference type="EMBL" id="KAK8841861.1"/>
    </source>
</evidence>
<keyword evidence="2" id="KW-1185">Reference proteome</keyword>
<proteinExistence type="predicted"/>
<comment type="caution">
    <text evidence="1">The sequence shown here is derived from an EMBL/GenBank/DDBJ whole genome shotgun (WGS) entry which is preliminary data.</text>
</comment>
<gene>
    <name evidence="1" type="ORF">M9Y10_026813</name>
</gene>
<dbReference type="Proteomes" id="UP001470230">
    <property type="component" value="Unassembled WGS sequence"/>
</dbReference>
<accession>A0ABR2H7E6</accession>
<dbReference type="EMBL" id="JAPFFF010000040">
    <property type="protein sequence ID" value="KAK8841861.1"/>
    <property type="molecule type" value="Genomic_DNA"/>
</dbReference>